<dbReference type="Pfam" id="PF18912">
    <property type="entry name" value="DZR_2"/>
    <property type="match status" value="1"/>
</dbReference>
<dbReference type="InterPro" id="IPR051910">
    <property type="entry name" value="ComF/GntX_DNA_util-trans"/>
</dbReference>
<evidence type="ECO:0000313" key="5">
    <source>
        <dbReference type="Proteomes" id="UP000052022"/>
    </source>
</evidence>
<proteinExistence type="inferred from homology"/>
<feature type="domain" description="Phosphoribosyltransferase" evidence="2">
    <location>
        <begin position="137"/>
        <end position="241"/>
    </location>
</feature>
<evidence type="ECO:0000256" key="1">
    <source>
        <dbReference type="ARBA" id="ARBA00008007"/>
    </source>
</evidence>
<name>A0A0N7M064_9RHOB</name>
<gene>
    <name evidence="4" type="ORF">TRM7557_02474</name>
</gene>
<dbReference type="Pfam" id="PF00156">
    <property type="entry name" value="Pribosyltran"/>
    <property type="match status" value="1"/>
</dbReference>
<dbReference type="CDD" id="cd06223">
    <property type="entry name" value="PRTases_typeI"/>
    <property type="match status" value="1"/>
</dbReference>
<comment type="similarity">
    <text evidence="1">Belongs to the ComF/GntX family.</text>
</comment>
<dbReference type="AlphaFoldDB" id="A0A0N7M064"/>
<dbReference type="PANTHER" id="PTHR47505:SF1">
    <property type="entry name" value="DNA UTILIZATION PROTEIN YHGH"/>
    <property type="match status" value="1"/>
</dbReference>
<sequence length="247" mass="26536">MLRQQFQTAVSLIYPSACVSCGAQVQDDFGLCGHCWAETEFISGAACDSCGCALPGYAPDGERNLCDGCLADPPPWSRGRAALAYGGQGRRLVLAFKHGDRTDLARPAAGWLQKAGRDLLRDDPLLVPVPLHWSRLLRRGYNQAALLAQALALRGNWDCCPDALLRSKKTPALDHKSRADRQNILSGVIRANPRQASRLQGRKVVLIDDVMTSGATLRACTAACQAEGARDVQVLVLARVNGGFTGV</sequence>
<dbReference type="STRING" id="928856.SAMN04488049_101244"/>
<dbReference type="InterPro" id="IPR044005">
    <property type="entry name" value="DZR_2"/>
</dbReference>
<keyword evidence="5" id="KW-1185">Reference proteome</keyword>
<dbReference type="Proteomes" id="UP000052022">
    <property type="component" value="Unassembled WGS sequence"/>
</dbReference>
<dbReference type="InterPro" id="IPR029057">
    <property type="entry name" value="PRTase-like"/>
</dbReference>
<feature type="domain" description="Double zinc ribbon" evidence="3">
    <location>
        <begin position="10"/>
        <end position="70"/>
    </location>
</feature>
<dbReference type="OrthoDB" id="9779910at2"/>
<reference evidence="4 5" key="1">
    <citation type="submission" date="2015-09" db="EMBL/GenBank/DDBJ databases">
        <authorList>
            <consortium name="Swine Surveillance"/>
        </authorList>
    </citation>
    <scope>NUCLEOTIDE SEQUENCE [LARGE SCALE GENOMIC DNA]</scope>
    <source>
        <strain evidence="4 5">CECT 7557</strain>
    </source>
</reference>
<dbReference type="PANTHER" id="PTHR47505">
    <property type="entry name" value="DNA UTILIZATION PROTEIN YHGH"/>
    <property type="match status" value="1"/>
</dbReference>
<dbReference type="Gene3D" id="3.40.50.2020">
    <property type="match status" value="1"/>
</dbReference>
<protein>
    <submittedName>
        <fullName evidence="4">DNA utilization protein GntX</fullName>
    </submittedName>
</protein>
<dbReference type="InterPro" id="IPR000836">
    <property type="entry name" value="PRTase_dom"/>
</dbReference>
<evidence type="ECO:0000313" key="4">
    <source>
        <dbReference type="EMBL" id="CUH79593.1"/>
    </source>
</evidence>
<evidence type="ECO:0000259" key="2">
    <source>
        <dbReference type="Pfam" id="PF00156"/>
    </source>
</evidence>
<accession>A0A0N7M064</accession>
<dbReference type="EMBL" id="CYSD01000037">
    <property type="protein sequence ID" value="CUH79593.1"/>
    <property type="molecule type" value="Genomic_DNA"/>
</dbReference>
<evidence type="ECO:0000259" key="3">
    <source>
        <dbReference type="Pfam" id="PF18912"/>
    </source>
</evidence>
<organism evidence="4 5">
    <name type="scientific">Tritonibacter multivorans</name>
    <dbReference type="NCBI Taxonomy" id="928856"/>
    <lineage>
        <taxon>Bacteria</taxon>
        <taxon>Pseudomonadati</taxon>
        <taxon>Pseudomonadota</taxon>
        <taxon>Alphaproteobacteria</taxon>
        <taxon>Rhodobacterales</taxon>
        <taxon>Paracoccaceae</taxon>
        <taxon>Tritonibacter</taxon>
    </lineage>
</organism>
<dbReference type="SUPFAM" id="SSF53271">
    <property type="entry name" value="PRTase-like"/>
    <property type="match status" value="1"/>
</dbReference>